<organism evidence="3">
    <name type="scientific">Tanacetum cinerariifolium</name>
    <name type="common">Dalmatian daisy</name>
    <name type="synonym">Chrysanthemum cinerariifolium</name>
    <dbReference type="NCBI Taxonomy" id="118510"/>
    <lineage>
        <taxon>Eukaryota</taxon>
        <taxon>Viridiplantae</taxon>
        <taxon>Streptophyta</taxon>
        <taxon>Embryophyta</taxon>
        <taxon>Tracheophyta</taxon>
        <taxon>Spermatophyta</taxon>
        <taxon>Magnoliopsida</taxon>
        <taxon>eudicotyledons</taxon>
        <taxon>Gunneridae</taxon>
        <taxon>Pentapetalae</taxon>
        <taxon>asterids</taxon>
        <taxon>campanulids</taxon>
        <taxon>Asterales</taxon>
        <taxon>Asteraceae</taxon>
        <taxon>Asteroideae</taxon>
        <taxon>Anthemideae</taxon>
        <taxon>Anthemidinae</taxon>
        <taxon>Tanacetum</taxon>
    </lineage>
</organism>
<feature type="non-terminal residue" evidence="3">
    <location>
        <position position="115"/>
    </location>
</feature>
<dbReference type="PANTHER" id="PTHR42678">
    <property type="entry name" value="AMIDASE"/>
    <property type="match status" value="1"/>
</dbReference>
<protein>
    <submittedName>
        <fullName evidence="3">Putative amidase C869.01</fullName>
    </submittedName>
</protein>
<dbReference type="PANTHER" id="PTHR42678:SF34">
    <property type="entry name" value="OS04G0183300 PROTEIN"/>
    <property type="match status" value="1"/>
</dbReference>
<name>A0A699WTG4_TANCI</name>
<dbReference type="InterPro" id="IPR036928">
    <property type="entry name" value="AS_sf"/>
</dbReference>
<comment type="caution">
    <text evidence="3">The sequence shown here is derived from an EMBL/GenBank/DDBJ whole genome shotgun (WGS) entry which is preliminary data.</text>
</comment>
<gene>
    <name evidence="3" type="ORF">Tci_923001</name>
</gene>
<evidence type="ECO:0000313" key="3">
    <source>
        <dbReference type="EMBL" id="GFD51032.1"/>
    </source>
</evidence>
<evidence type="ECO:0000259" key="2">
    <source>
        <dbReference type="Pfam" id="PF01425"/>
    </source>
</evidence>
<dbReference type="InterPro" id="IPR023631">
    <property type="entry name" value="Amidase_dom"/>
</dbReference>
<feature type="domain" description="Amidase" evidence="2">
    <location>
        <begin position="52"/>
        <end position="114"/>
    </location>
</feature>
<dbReference type="Gene3D" id="3.90.1300.10">
    <property type="entry name" value="Amidase signature (AS) domain"/>
    <property type="match status" value="1"/>
</dbReference>
<dbReference type="SUPFAM" id="SSF75304">
    <property type="entry name" value="Amidase signature (AS) enzymes"/>
    <property type="match status" value="1"/>
</dbReference>
<dbReference type="AlphaFoldDB" id="A0A699WTG4"/>
<proteinExistence type="predicted"/>
<accession>A0A699WTG4</accession>
<feature type="compositionally biased region" description="Low complexity" evidence="1">
    <location>
        <begin position="1"/>
        <end position="14"/>
    </location>
</feature>
<evidence type="ECO:0000256" key="1">
    <source>
        <dbReference type="SAM" id="MobiDB-lite"/>
    </source>
</evidence>
<dbReference type="EMBL" id="BKCJ011764788">
    <property type="protein sequence ID" value="GFD51032.1"/>
    <property type="molecule type" value="Genomic_DNA"/>
</dbReference>
<sequence length="115" mass="12123">LAASALPATGAAPAPRNPTTSPQDKDPDVSERTIADLQAYLQSSQGSSRRLCQLYLDRIAALNAKGPAINAVIELNPDALTIADTLDKERKAGKLRGPLHGIPVLLKDNIDTGDK</sequence>
<reference evidence="3" key="1">
    <citation type="journal article" date="2019" name="Sci. Rep.">
        <title>Draft genome of Tanacetum cinerariifolium, the natural source of mosquito coil.</title>
        <authorList>
            <person name="Yamashiro T."/>
            <person name="Shiraishi A."/>
            <person name="Satake H."/>
            <person name="Nakayama K."/>
        </authorList>
    </citation>
    <scope>NUCLEOTIDE SEQUENCE</scope>
</reference>
<feature type="region of interest" description="Disordered" evidence="1">
    <location>
        <begin position="1"/>
        <end position="31"/>
    </location>
</feature>
<dbReference type="Pfam" id="PF01425">
    <property type="entry name" value="Amidase"/>
    <property type="match status" value="1"/>
</dbReference>
<feature type="non-terminal residue" evidence="3">
    <location>
        <position position="1"/>
    </location>
</feature>